<feature type="transmembrane region" description="Helical" evidence="1">
    <location>
        <begin position="7"/>
        <end position="24"/>
    </location>
</feature>
<accession>A0A194AIS1</accession>
<organism evidence="2 3">
    <name type="scientific">Desulfoplanes formicivorans</name>
    <dbReference type="NCBI Taxonomy" id="1592317"/>
    <lineage>
        <taxon>Bacteria</taxon>
        <taxon>Pseudomonadati</taxon>
        <taxon>Thermodesulfobacteriota</taxon>
        <taxon>Desulfovibrionia</taxon>
        <taxon>Desulfovibrionales</taxon>
        <taxon>Desulfoplanaceae</taxon>
        <taxon>Desulfoplanes</taxon>
    </lineage>
</organism>
<dbReference type="EMBL" id="BDFE01000016">
    <property type="protein sequence ID" value="GAU08971.1"/>
    <property type="molecule type" value="Genomic_DNA"/>
</dbReference>
<keyword evidence="1" id="KW-0812">Transmembrane</keyword>
<dbReference type="Proteomes" id="UP000095200">
    <property type="component" value="Unassembled WGS sequence"/>
</dbReference>
<evidence type="ECO:0000313" key="3">
    <source>
        <dbReference type="Proteomes" id="UP000095200"/>
    </source>
</evidence>
<reference evidence="3" key="1">
    <citation type="submission" date="2016-06" db="EMBL/GenBank/DDBJ databases">
        <title>Draft genome sequence of Desulfoplanes formicivorans strain Pf12B.</title>
        <authorList>
            <person name="Watanabe M."/>
            <person name="Kojima H."/>
            <person name="Fukui M."/>
        </authorList>
    </citation>
    <scope>NUCLEOTIDE SEQUENCE [LARGE SCALE GENOMIC DNA]</scope>
    <source>
        <strain evidence="3">Pf12B</strain>
    </source>
</reference>
<keyword evidence="1" id="KW-0472">Membrane</keyword>
<name>A0A194AIS1_9BACT</name>
<proteinExistence type="predicted"/>
<dbReference type="RefSeq" id="WP_069859040.1">
    <property type="nucleotide sequence ID" value="NZ_BDFE01000016.1"/>
</dbReference>
<protein>
    <submittedName>
        <fullName evidence="2">Uncharacterized protein</fullName>
    </submittedName>
</protein>
<keyword evidence="3" id="KW-1185">Reference proteome</keyword>
<dbReference type="OrthoDB" id="5460353at2"/>
<sequence>MSKREKIILVVMAVVVVAGIYMLVMDSGTRKSVSDNSLAEAKSAKTAVNKEMGNLALSDATQYAIQSVNAPWIRDPFRKVSLEKNEQSVVKGDKPIVTFRYTAYVSIGKTCVGVINGREYEPGELLKEPGYRLLEVGPKKAVIAGPGQDNTIVVPYHDKNNK</sequence>
<dbReference type="AlphaFoldDB" id="A0A194AIS1"/>
<evidence type="ECO:0000313" key="2">
    <source>
        <dbReference type="EMBL" id="GAU08971.1"/>
    </source>
</evidence>
<dbReference type="STRING" id="1592317.DPF_1690"/>
<gene>
    <name evidence="2" type="ORF">DPF_1690</name>
</gene>
<keyword evidence="1" id="KW-1133">Transmembrane helix</keyword>
<comment type="caution">
    <text evidence="2">The sequence shown here is derived from an EMBL/GenBank/DDBJ whole genome shotgun (WGS) entry which is preliminary data.</text>
</comment>
<evidence type="ECO:0000256" key="1">
    <source>
        <dbReference type="SAM" id="Phobius"/>
    </source>
</evidence>